<dbReference type="RefSeq" id="WP_284327659.1">
    <property type="nucleotide sequence ID" value="NZ_BSUN01000001.1"/>
</dbReference>
<evidence type="ECO:0008006" key="4">
    <source>
        <dbReference type="Google" id="ProtNLM"/>
    </source>
</evidence>
<dbReference type="SUPFAM" id="SSF51735">
    <property type="entry name" value="NAD(P)-binding Rossmann-fold domains"/>
    <property type="match status" value="1"/>
</dbReference>
<keyword evidence="3" id="KW-1185">Reference proteome</keyword>
<feature type="region of interest" description="Disordered" evidence="1">
    <location>
        <begin position="54"/>
        <end position="86"/>
    </location>
</feature>
<accession>A0ABQ6IAT4</accession>
<evidence type="ECO:0000313" key="2">
    <source>
        <dbReference type="EMBL" id="GMA34900.1"/>
    </source>
</evidence>
<dbReference type="EMBL" id="BSUN01000001">
    <property type="protein sequence ID" value="GMA34900.1"/>
    <property type="molecule type" value="Genomic_DNA"/>
</dbReference>
<protein>
    <recommendedName>
        <fullName evidence="4">Short chain dehydrogenase</fullName>
    </recommendedName>
</protein>
<dbReference type="InterPro" id="IPR036291">
    <property type="entry name" value="NAD(P)-bd_dom_sf"/>
</dbReference>
<dbReference type="InterPro" id="IPR002347">
    <property type="entry name" value="SDR_fam"/>
</dbReference>
<comment type="caution">
    <text evidence="2">The sequence shown here is derived from an EMBL/GenBank/DDBJ whole genome shotgun (WGS) entry which is preliminary data.</text>
</comment>
<dbReference type="Pfam" id="PF00106">
    <property type="entry name" value="adh_short"/>
    <property type="match status" value="1"/>
</dbReference>
<evidence type="ECO:0000256" key="1">
    <source>
        <dbReference type="SAM" id="MobiDB-lite"/>
    </source>
</evidence>
<reference evidence="3" key="1">
    <citation type="journal article" date="2019" name="Int. J. Syst. Evol. Microbiol.">
        <title>The Global Catalogue of Microorganisms (GCM) 10K type strain sequencing project: providing services to taxonomists for standard genome sequencing and annotation.</title>
        <authorList>
            <consortium name="The Broad Institute Genomics Platform"/>
            <consortium name="The Broad Institute Genome Sequencing Center for Infectious Disease"/>
            <person name="Wu L."/>
            <person name="Ma J."/>
        </authorList>
    </citation>
    <scope>NUCLEOTIDE SEQUENCE [LARGE SCALE GENOMIC DNA]</scope>
    <source>
        <strain evidence="3">NBRC 112299</strain>
    </source>
</reference>
<organism evidence="2 3">
    <name type="scientific">Demequina litorisediminis</name>
    <dbReference type="NCBI Taxonomy" id="1849022"/>
    <lineage>
        <taxon>Bacteria</taxon>
        <taxon>Bacillati</taxon>
        <taxon>Actinomycetota</taxon>
        <taxon>Actinomycetes</taxon>
        <taxon>Micrococcales</taxon>
        <taxon>Demequinaceae</taxon>
        <taxon>Demequina</taxon>
    </lineage>
</organism>
<dbReference type="Gene3D" id="3.40.50.720">
    <property type="entry name" value="NAD(P)-binding Rossmann-like Domain"/>
    <property type="match status" value="1"/>
</dbReference>
<evidence type="ECO:0000313" key="3">
    <source>
        <dbReference type="Proteomes" id="UP001157125"/>
    </source>
</evidence>
<gene>
    <name evidence="2" type="ORF">GCM10025876_11040</name>
</gene>
<sequence>MTEITLITGANRGIGRATALELARRGYDVILTYRSHGQEADAVVAEIVAMGRRAAAVGSTSRTPRPSLRSRMRSGRCLPSSGRAHP</sequence>
<name>A0ABQ6IAT4_9MICO</name>
<feature type="compositionally biased region" description="Low complexity" evidence="1">
    <location>
        <begin position="58"/>
        <end position="67"/>
    </location>
</feature>
<dbReference type="Proteomes" id="UP001157125">
    <property type="component" value="Unassembled WGS sequence"/>
</dbReference>
<proteinExistence type="predicted"/>